<accession>A0A8H4WQ55</accession>
<dbReference type="AlphaFoldDB" id="A0A8H4WQ55"/>
<reference evidence="1" key="2">
    <citation type="submission" date="2020-05" db="EMBL/GenBank/DDBJ databases">
        <authorList>
            <person name="Kim H.-S."/>
            <person name="Proctor R.H."/>
            <person name="Brown D.W."/>
        </authorList>
    </citation>
    <scope>NUCLEOTIDE SEQUENCE</scope>
    <source>
        <strain evidence="1">NRRL 20472</strain>
    </source>
</reference>
<dbReference type="Proteomes" id="UP000622797">
    <property type="component" value="Unassembled WGS sequence"/>
</dbReference>
<evidence type="ECO:0000313" key="2">
    <source>
        <dbReference type="Proteomes" id="UP000622797"/>
    </source>
</evidence>
<name>A0A8H4WQ55_9HYPO</name>
<dbReference type="EMBL" id="JABEXW010001149">
    <property type="protein sequence ID" value="KAF4946653.1"/>
    <property type="molecule type" value="Genomic_DNA"/>
</dbReference>
<proteinExistence type="predicted"/>
<dbReference type="InterPro" id="IPR024079">
    <property type="entry name" value="MetalloPept_cat_dom_sf"/>
</dbReference>
<dbReference type="OrthoDB" id="4804857at2759"/>
<sequence length="303" mass="35305">MTGEDGIQLIGEWVEQAVDWARMGADILASDISDDRVRAQFERLFGSTRNARFVQGEHNKILCFFNHLTFIPLAYYQNLARFTPYEGSYVEWESERNQFDVEIHCDVKRIVENKEYPEHNTPYVDEVQKAPVEKDSDMFLFKRGLTLSVAITSSRETTGEGHVWKPESPEVITINPLRMWQYKKTKPVFNEQWIEKAAHPRMIRWIKTTVPELLFSRKWKQVDLLDTPALTIFHEMTHLESVARSNDGSGDNVDCYGWVKILANRFLGFRTADNLAYFAMLVDLIQNYGYDVEESGEIFKIED</sequence>
<protein>
    <submittedName>
        <fullName evidence="1">Uncharacterized protein</fullName>
    </submittedName>
</protein>
<dbReference type="GO" id="GO:0008237">
    <property type="term" value="F:metallopeptidase activity"/>
    <property type="evidence" value="ECO:0007669"/>
    <property type="project" value="InterPro"/>
</dbReference>
<gene>
    <name evidence="1" type="ORF">FSARC_14143</name>
</gene>
<dbReference type="Gene3D" id="3.40.390.10">
    <property type="entry name" value="Collagenase (Catalytic Domain)"/>
    <property type="match status" value="1"/>
</dbReference>
<comment type="caution">
    <text evidence="1">The sequence shown here is derived from an EMBL/GenBank/DDBJ whole genome shotgun (WGS) entry which is preliminary data.</text>
</comment>
<evidence type="ECO:0000313" key="1">
    <source>
        <dbReference type="EMBL" id="KAF4946653.1"/>
    </source>
</evidence>
<organism evidence="1 2">
    <name type="scientific">Fusarium sarcochroum</name>
    <dbReference type="NCBI Taxonomy" id="1208366"/>
    <lineage>
        <taxon>Eukaryota</taxon>
        <taxon>Fungi</taxon>
        <taxon>Dikarya</taxon>
        <taxon>Ascomycota</taxon>
        <taxon>Pezizomycotina</taxon>
        <taxon>Sordariomycetes</taxon>
        <taxon>Hypocreomycetidae</taxon>
        <taxon>Hypocreales</taxon>
        <taxon>Nectriaceae</taxon>
        <taxon>Fusarium</taxon>
        <taxon>Fusarium lateritium species complex</taxon>
    </lineage>
</organism>
<keyword evidence="2" id="KW-1185">Reference proteome</keyword>
<reference evidence="1" key="1">
    <citation type="journal article" date="2020" name="BMC Genomics">
        <title>Correction to: Identification and distribution of gene clusters required for synthesis of sphingolipid metabolism inhibitors in diverse species of the filamentous fungus Fusarium.</title>
        <authorList>
            <person name="Kim H.S."/>
            <person name="Lohmar J.M."/>
            <person name="Busman M."/>
            <person name="Brown D.W."/>
            <person name="Naumann T.A."/>
            <person name="Divon H.H."/>
            <person name="Lysoe E."/>
            <person name="Uhlig S."/>
            <person name="Proctor R.H."/>
        </authorList>
    </citation>
    <scope>NUCLEOTIDE SEQUENCE</scope>
    <source>
        <strain evidence="1">NRRL 20472</strain>
    </source>
</reference>